<sequence>MPQQFSRRTVLAGGAGAFGLAAAALRTGVANAAPVQRRGPIVISDGRARASLVLPAEPHPDERQAADELISHLSDMAGVEVRAGTAPVPGLLPVYVGAACPDLRLDDVDDPDGTGHSFRIQVTHNRIQLAGTGSAGTLFAAYELLEQLGVRWLMPGPHGTVLPRVSNVIAPEQDLIGVPTFGSRQLHFVDNYLGTMPPGVDRNEGADWSRRRRLRGESWDAHGIDLQPPASKTAEPELYIHENGVPTNQLDVTNPEVLRRATAYARTQLAANPELRVLRMGPADGHGFGVTDWDAGNWDTLAGLPSVTDRYIRFFNLVLEDLQRDHPDVGIAFFCYDNYMLPPVRVVPNRKIIPALAPINVDRLHTAAEPSGQERRYYLRLADRWRTMVDGWSYRGYLFNLADPGLPFVPIAPARDEIPLYVRHKSRYGCRMEVSASWGYDAPAFYLATKLMWDATADPAAVLAEFCAAAYGPAAAPMADYFGKIADTVSRAPIMTGRWLAHVRIFTATDFEKLDQLLADAERRADDTGDPGIVDRVAVARIAFQFGWSIWDALRSWHEGSFTQAAASLTRAESDFAVAVSHQPVALYPQRRNFMNLIAPPIRAAAERTAGDNEIVWSLPDELSAILDDTDDGLADELYAADVPDAGWRPLATRSRSASDQGLSYFRGAYWYRTSLPISAAWAERRLSLWLGSVDESVRAWVNGTELPLIAGSKSFQPWEFDLRGKLRFDGTDRLVMRVVNRNLNELGTGGLVGPAFVWAGEAITPLSAPPPVVRGPGRRDLGQVPQPVVVSTAGWHQQLPAQWRAKIDPVGDCAELGLWERQIPTANQWLELATDRSIAEQGLAYYSGGLVYRFDGQLPSQARSGRLMVPSRARLVSAWLDDKPLRAVGWSDDVHSYALPSIPNRSVTLVIAIRDSPGAGRGGLHGRVTVTDPG</sequence>
<dbReference type="RefSeq" id="WP_253751594.1">
    <property type="nucleotide sequence ID" value="NZ_JAMZDZ010000001.1"/>
</dbReference>
<evidence type="ECO:0000256" key="2">
    <source>
        <dbReference type="SAM" id="SignalP"/>
    </source>
</evidence>
<dbReference type="Gene3D" id="2.60.120.260">
    <property type="entry name" value="Galactose-binding domain-like"/>
    <property type="match status" value="1"/>
</dbReference>
<keyword evidence="4" id="KW-1185">Reference proteome</keyword>
<dbReference type="InterPro" id="IPR008979">
    <property type="entry name" value="Galactose-bd-like_sf"/>
</dbReference>
<dbReference type="Proteomes" id="UP001595816">
    <property type="component" value="Unassembled WGS sequence"/>
</dbReference>
<organism evidence="3 4">
    <name type="scientific">Hamadaea flava</name>
    <dbReference type="NCBI Taxonomy" id="1742688"/>
    <lineage>
        <taxon>Bacteria</taxon>
        <taxon>Bacillati</taxon>
        <taxon>Actinomycetota</taxon>
        <taxon>Actinomycetes</taxon>
        <taxon>Micromonosporales</taxon>
        <taxon>Micromonosporaceae</taxon>
        <taxon>Hamadaea</taxon>
    </lineage>
</organism>
<dbReference type="EMBL" id="JBHSAY010000018">
    <property type="protein sequence ID" value="MFC4134898.1"/>
    <property type="molecule type" value="Genomic_DNA"/>
</dbReference>
<evidence type="ECO:0000313" key="4">
    <source>
        <dbReference type="Proteomes" id="UP001595816"/>
    </source>
</evidence>
<feature type="signal peptide" evidence="2">
    <location>
        <begin position="1"/>
        <end position="32"/>
    </location>
</feature>
<dbReference type="InterPro" id="IPR029018">
    <property type="entry name" value="Hex-like_dom2"/>
</dbReference>
<dbReference type="PANTHER" id="PTHR47406">
    <property type="entry name" value="COAGULATION FACTOR 5/8 TYPE, C-TERMINAL"/>
    <property type="match status" value="1"/>
</dbReference>
<dbReference type="Gene3D" id="3.30.379.10">
    <property type="entry name" value="Chitobiase/beta-hexosaminidase domain 2-like"/>
    <property type="match status" value="1"/>
</dbReference>
<keyword evidence="2" id="KW-0732">Signal</keyword>
<feature type="chain" id="PRO_5045730973" evidence="2">
    <location>
        <begin position="33"/>
        <end position="935"/>
    </location>
</feature>
<dbReference type="InterPro" id="IPR032287">
    <property type="entry name" value="DUF4838"/>
</dbReference>
<comment type="caution">
    <text evidence="3">The sequence shown here is derived from an EMBL/GenBank/DDBJ whole genome shotgun (WGS) entry which is preliminary data.</text>
</comment>
<gene>
    <name evidence="3" type="ORF">ACFOZ4_30170</name>
</gene>
<dbReference type="SUPFAM" id="SSF55545">
    <property type="entry name" value="beta-N-acetylhexosaminidase-like domain"/>
    <property type="match status" value="1"/>
</dbReference>
<keyword evidence="1" id="KW-0378">Hydrolase</keyword>
<reference evidence="4" key="1">
    <citation type="journal article" date="2019" name="Int. J. Syst. Evol. Microbiol.">
        <title>The Global Catalogue of Microorganisms (GCM) 10K type strain sequencing project: providing services to taxonomists for standard genome sequencing and annotation.</title>
        <authorList>
            <consortium name="The Broad Institute Genomics Platform"/>
            <consortium name="The Broad Institute Genome Sequencing Center for Infectious Disease"/>
            <person name="Wu L."/>
            <person name="Ma J."/>
        </authorList>
    </citation>
    <scope>NUCLEOTIDE SEQUENCE [LARGE SCALE GENOMIC DNA]</scope>
    <source>
        <strain evidence="4">CGMCC 4.7289</strain>
    </source>
</reference>
<evidence type="ECO:0000256" key="1">
    <source>
        <dbReference type="ARBA" id="ARBA00022801"/>
    </source>
</evidence>
<name>A0ABV8LX27_9ACTN</name>
<dbReference type="PROSITE" id="PS51318">
    <property type="entry name" value="TAT"/>
    <property type="match status" value="1"/>
</dbReference>
<evidence type="ECO:0000313" key="3">
    <source>
        <dbReference type="EMBL" id="MFC4134898.1"/>
    </source>
</evidence>
<dbReference type="PANTHER" id="PTHR47406:SF2">
    <property type="entry name" value="ALPHA GLUCURONIDASE N-TERMINAL DOMAIN-CONTAINING PROTEIN"/>
    <property type="match status" value="1"/>
</dbReference>
<protein>
    <submittedName>
        <fullName evidence="3">DUF4838 domain-containing protein</fullName>
    </submittedName>
</protein>
<accession>A0ABV8LX27</accession>
<dbReference type="Pfam" id="PF16126">
    <property type="entry name" value="DUF4838"/>
    <property type="match status" value="1"/>
</dbReference>
<proteinExistence type="predicted"/>
<dbReference type="SUPFAM" id="SSF49785">
    <property type="entry name" value="Galactose-binding domain-like"/>
    <property type="match status" value="1"/>
</dbReference>
<dbReference type="InterPro" id="IPR006311">
    <property type="entry name" value="TAT_signal"/>
</dbReference>